<dbReference type="GO" id="GO:0005615">
    <property type="term" value="C:extracellular space"/>
    <property type="evidence" value="ECO:0007669"/>
    <property type="project" value="TreeGrafter"/>
</dbReference>
<protein>
    <recommendedName>
        <fullName evidence="3">Menorin-like domain-containing protein</fullName>
    </recommendedName>
</protein>
<reference evidence="4" key="1">
    <citation type="submission" date="2020-05" db="UniProtKB">
        <authorList>
            <consortium name="EnsemblMetazoa"/>
        </authorList>
    </citation>
    <scope>IDENTIFICATION</scope>
    <source>
        <strain evidence="4">Yale</strain>
    </source>
</reference>
<feature type="transmembrane region" description="Helical" evidence="2">
    <location>
        <begin position="295"/>
        <end position="312"/>
    </location>
</feature>
<dbReference type="Pfam" id="PF10223">
    <property type="entry name" value="Menorin_N"/>
    <property type="match status" value="1"/>
</dbReference>
<accession>A0A1B0G907</accession>
<dbReference type="PANTHER" id="PTHR21184">
    <property type="entry name" value="MENORIN (DENDRITIC BRANCHING PROTEIN)"/>
    <property type="match status" value="1"/>
</dbReference>
<keyword evidence="2" id="KW-0472">Membrane</keyword>
<proteinExistence type="inferred from homology"/>
<dbReference type="PhylomeDB" id="A0A1B0G907"/>
<evidence type="ECO:0000259" key="3">
    <source>
        <dbReference type="Pfam" id="PF10223"/>
    </source>
</evidence>
<dbReference type="Proteomes" id="UP000092444">
    <property type="component" value="Unassembled WGS sequence"/>
</dbReference>
<feature type="domain" description="Menorin-like" evidence="3">
    <location>
        <begin position="28"/>
        <end position="274"/>
    </location>
</feature>
<evidence type="ECO:0000313" key="4">
    <source>
        <dbReference type="EnsemblMetazoa" id="GMOY009794-PA"/>
    </source>
</evidence>
<dbReference type="VEuPathDB" id="VectorBase:GMOY009794"/>
<comment type="similarity">
    <text evidence="1">Belongs to the menorin family.</text>
</comment>
<name>A0A1B0G907_GLOMM</name>
<evidence type="ECO:0000256" key="1">
    <source>
        <dbReference type="ARBA" id="ARBA00044953"/>
    </source>
</evidence>
<dbReference type="EnsemblMetazoa" id="GMOY009794-RA">
    <property type="protein sequence ID" value="GMOY009794-PA"/>
    <property type="gene ID" value="GMOY009794"/>
</dbReference>
<organism evidence="4 5">
    <name type="scientific">Glossina morsitans morsitans</name>
    <name type="common">Savannah tsetse fly</name>
    <dbReference type="NCBI Taxonomy" id="37546"/>
    <lineage>
        <taxon>Eukaryota</taxon>
        <taxon>Metazoa</taxon>
        <taxon>Ecdysozoa</taxon>
        <taxon>Arthropoda</taxon>
        <taxon>Hexapoda</taxon>
        <taxon>Insecta</taxon>
        <taxon>Pterygota</taxon>
        <taxon>Neoptera</taxon>
        <taxon>Endopterygota</taxon>
        <taxon>Diptera</taxon>
        <taxon>Brachycera</taxon>
        <taxon>Muscomorpha</taxon>
        <taxon>Hippoboscoidea</taxon>
        <taxon>Glossinidae</taxon>
        <taxon>Glossina</taxon>
    </lineage>
</organism>
<dbReference type="EMBL" id="CCAG010002958">
    <property type="status" value="NOT_ANNOTATED_CDS"/>
    <property type="molecule type" value="Genomic_DNA"/>
</dbReference>
<dbReference type="AlphaFoldDB" id="A0A1B0G907"/>
<keyword evidence="2" id="KW-0812">Transmembrane</keyword>
<keyword evidence="5" id="KW-1185">Reference proteome</keyword>
<keyword evidence="2" id="KW-1133">Transmembrane helix</keyword>
<evidence type="ECO:0000313" key="5">
    <source>
        <dbReference type="Proteomes" id="UP000092444"/>
    </source>
</evidence>
<dbReference type="InterPro" id="IPR019356">
    <property type="entry name" value="Menorin_dom"/>
</dbReference>
<dbReference type="STRING" id="37546.A0A1B0G907"/>
<dbReference type="PANTHER" id="PTHR21184:SF6">
    <property type="entry name" value="CONSERVED PLASMA MEMBRANE PROTEIN"/>
    <property type="match status" value="1"/>
</dbReference>
<sequence length="317" mass="35339">MMNKLTYPFESKSSLSDDLKIERKKTANSLAVRWAYAANGQQLLDEALKLNEFNMIEPDIVVRNTLKDGSVLPKVAHPRRISTDLSLGSFLVQVKLFNLDNPDKIKGIKFDFKSIEAFEAALDRLKRMTPELNHPTGLTADIAGDPVNNFRIPSIDARRAQFKQAVLSLGWNTQWSEDPSEGSYTPENIVAMLTLMKENNTVDSGQCITFPLRAGVAANSKAVLHDLIRSAEATNDCTITVWSAPFDYIGLKKLRQLILSCGSTKIYLDVPADQSNLSALRLSANLWRSFTIRSPLYFSVGSLVMFLIPLLLKKSDI</sequence>
<evidence type="ECO:0000256" key="2">
    <source>
        <dbReference type="SAM" id="Phobius"/>
    </source>
</evidence>